<dbReference type="Proteomes" id="UP000323166">
    <property type="component" value="Unassembled WGS sequence"/>
</dbReference>
<dbReference type="InterPro" id="IPR012851">
    <property type="entry name" value="Spore_coat_CotF-like"/>
</dbReference>
<protein>
    <submittedName>
        <fullName evidence="1">Coat F domain-containing protein</fullName>
    </submittedName>
</protein>
<organism evidence="1 2">
    <name type="scientific">Desulfallas thermosapovorans DSM 6562</name>
    <dbReference type="NCBI Taxonomy" id="1121431"/>
    <lineage>
        <taxon>Bacteria</taxon>
        <taxon>Bacillati</taxon>
        <taxon>Bacillota</taxon>
        <taxon>Clostridia</taxon>
        <taxon>Eubacteriales</taxon>
        <taxon>Desulfallaceae</taxon>
        <taxon>Desulfallas</taxon>
    </lineage>
</organism>
<reference evidence="1 2" key="1">
    <citation type="submission" date="2019-07" db="EMBL/GenBank/DDBJ databases">
        <title>Genomic Encyclopedia of Type Strains, Phase I: the one thousand microbial genomes (KMG-I) project.</title>
        <authorList>
            <person name="Kyrpides N."/>
        </authorList>
    </citation>
    <scope>NUCLEOTIDE SEQUENCE [LARGE SCALE GENOMIC DNA]</scope>
    <source>
        <strain evidence="1 2">DSM 6562</strain>
    </source>
</reference>
<dbReference type="Gene3D" id="1.20.1260.10">
    <property type="match status" value="1"/>
</dbReference>
<dbReference type="AlphaFoldDB" id="A0A5S4ZWK7"/>
<accession>A0A5S4ZWK7</accession>
<comment type="caution">
    <text evidence="1">The sequence shown here is derived from an EMBL/GenBank/DDBJ whole genome shotgun (WGS) entry which is preliminary data.</text>
</comment>
<sequence length="91" mass="10745">MQFGDREIMTDLLLDTKHISANYHRAVLESANDRIRNTMIQLNNDEINMQKQLFDLMHDRNWYEVRPANTQPLAWQTGQGMATRSVYHPMP</sequence>
<dbReference type="Pfam" id="PF07875">
    <property type="entry name" value="Coat_F"/>
    <property type="match status" value="1"/>
</dbReference>
<keyword evidence="2" id="KW-1185">Reference proteome</keyword>
<dbReference type="InterPro" id="IPR012347">
    <property type="entry name" value="Ferritin-like"/>
</dbReference>
<dbReference type="EMBL" id="VNHM01000002">
    <property type="protein sequence ID" value="TYO97189.1"/>
    <property type="molecule type" value="Genomic_DNA"/>
</dbReference>
<evidence type="ECO:0000313" key="1">
    <source>
        <dbReference type="EMBL" id="TYO97189.1"/>
    </source>
</evidence>
<name>A0A5S4ZWK7_9FIRM</name>
<gene>
    <name evidence="1" type="ORF">LX24_00371</name>
</gene>
<evidence type="ECO:0000313" key="2">
    <source>
        <dbReference type="Proteomes" id="UP000323166"/>
    </source>
</evidence>
<proteinExistence type="predicted"/>
<dbReference type="RefSeq" id="WP_166510449.1">
    <property type="nucleotide sequence ID" value="NZ_VNHM01000002.1"/>
</dbReference>